<protein>
    <submittedName>
        <fullName evidence="2">Uncharacterized protein</fullName>
    </submittedName>
</protein>
<gene>
    <name evidence="2" type="ORF">LCGC14_0671120</name>
</gene>
<evidence type="ECO:0000313" key="2">
    <source>
        <dbReference type="EMBL" id="KKN46607.1"/>
    </source>
</evidence>
<organism evidence="2">
    <name type="scientific">marine sediment metagenome</name>
    <dbReference type="NCBI Taxonomy" id="412755"/>
    <lineage>
        <taxon>unclassified sequences</taxon>
        <taxon>metagenomes</taxon>
        <taxon>ecological metagenomes</taxon>
    </lineage>
</organism>
<proteinExistence type="predicted"/>
<evidence type="ECO:0000256" key="1">
    <source>
        <dbReference type="SAM" id="Phobius"/>
    </source>
</evidence>
<accession>A0A0F9RB52</accession>
<sequence length="91" mass="10223">MTALAIIIGSSIVAISLCMLVVVISKTADHASDVANLFFAVQITQLRRELDELGYECPEWIKVLDEEELPLDMPPPTKLRLVKIEKDKQEE</sequence>
<name>A0A0F9RB52_9ZZZZ</name>
<keyword evidence="1" id="KW-0472">Membrane</keyword>
<keyword evidence="1" id="KW-0812">Transmembrane</keyword>
<dbReference type="EMBL" id="LAZR01001321">
    <property type="protein sequence ID" value="KKN46607.1"/>
    <property type="molecule type" value="Genomic_DNA"/>
</dbReference>
<feature type="transmembrane region" description="Helical" evidence="1">
    <location>
        <begin position="6"/>
        <end position="24"/>
    </location>
</feature>
<dbReference type="AlphaFoldDB" id="A0A0F9RB52"/>
<comment type="caution">
    <text evidence="2">The sequence shown here is derived from an EMBL/GenBank/DDBJ whole genome shotgun (WGS) entry which is preliminary data.</text>
</comment>
<keyword evidence="1" id="KW-1133">Transmembrane helix</keyword>
<reference evidence="2" key="1">
    <citation type="journal article" date="2015" name="Nature">
        <title>Complex archaea that bridge the gap between prokaryotes and eukaryotes.</title>
        <authorList>
            <person name="Spang A."/>
            <person name="Saw J.H."/>
            <person name="Jorgensen S.L."/>
            <person name="Zaremba-Niedzwiedzka K."/>
            <person name="Martijn J."/>
            <person name="Lind A.E."/>
            <person name="van Eijk R."/>
            <person name="Schleper C."/>
            <person name="Guy L."/>
            <person name="Ettema T.J."/>
        </authorList>
    </citation>
    <scope>NUCLEOTIDE SEQUENCE</scope>
</reference>